<evidence type="ECO:0000313" key="2">
    <source>
        <dbReference type="EMBL" id="KAJ4413311.1"/>
    </source>
</evidence>
<dbReference type="AlphaFoldDB" id="A0A9W8ZPZ1"/>
<name>A0A9W8ZPZ1_9PLEO</name>
<keyword evidence="1" id="KW-0175">Coiled coil</keyword>
<evidence type="ECO:0000256" key="1">
    <source>
        <dbReference type="SAM" id="Coils"/>
    </source>
</evidence>
<dbReference type="Proteomes" id="UP001140510">
    <property type="component" value="Unassembled WGS sequence"/>
</dbReference>
<evidence type="ECO:0000313" key="3">
    <source>
        <dbReference type="Proteomes" id="UP001140510"/>
    </source>
</evidence>
<dbReference type="EMBL" id="JAPEVA010000001">
    <property type="protein sequence ID" value="KAJ4413311.1"/>
    <property type="molecule type" value="Genomic_DNA"/>
</dbReference>
<comment type="caution">
    <text evidence="2">The sequence shown here is derived from an EMBL/GenBank/DDBJ whole genome shotgun (WGS) entry which is preliminary data.</text>
</comment>
<feature type="coiled-coil region" evidence="1">
    <location>
        <begin position="250"/>
        <end position="277"/>
    </location>
</feature>
<accession>A0A9W8ZPZ1</accession>
<gene>
    <name evidence="2" type="ORF">N0V91_000286</name>
</gene>
<sequence length="348" mass="39978">MHRRITHGKFEERLARFNWHYKDVQGVRKPGPFEIVEQLGDWFSILYVSHQVRAITMRLCITGSGELIRSEGLTIIAESYKGVRDRLTRLGDCYVMTTPNGVPTSPTEQVLSKAYERFPKIHPHLSRFATLGHGIQKISLSMDWLSIMHFLKVTAGGFDRCYDSFARFHKKKVLTYEVFERLPCLDELVIRLPLRPYGGRKDRPAQAGPMLWHANSPCPRAVHRVIYERIAAVLAPYNVAVGNFIDSDELRRYEVARAEAVKALNFTEDELDNLYAEDRGGVELSEDEKGLSKELEIARQKKRKQLNVGRVQDNFWPPLCFCDEPCMLARVLAAQNITRYGKLEVKRG</sequence>
<proteinExistence type="predicted"/>
<keyword evidence="3" id="KW-1185">Reference proteome</keyword>
<organism evidence="2 3">
    <name type="scientific">Didymella pomorum</name>
    <dbReference type="NCBI Taxonomy" id="749634"/>
    <lineage>
        <taxon>Eukaryota</taxon>
        <taxon>Fungi</taxon>
        <taxon>Dikarya</taxon>
        <taxon>Ascomycota</taxon>
        <taxon>Pezizomycotina</taxon>
        <taxon>Dothideomycetes</taxon>
        <taxon>Pleosporomycetidae</taxon>
        <taxon>Pleosporales</taxon>
        <taxon>Pleosporineae</taxon>
        <taxon>Didymellaceae</taxon>
        <taxon>Didymella</taxon>
    </lineage>
</organism>
<reference evidence="2" key="1">
    <citation type="submission" date="2022-10" db="EMBL/GenBank/DDBJ databases">
        <title>Tapping the CABI collections for fungal endophytes: first genome assemblies for Collariella, Neodidymelliopsis, Ascochyta clinopodiicola, Didymella pomorum, Didymosphaeria variabile, Neocosmospora piperis and Neocucurbitaria cava.</title>
        <authorList>
            <person name="Hill R."/>
        </authorList>
    </citation>
    <scope>NUCLEOTIDE SEQUENCE</scope>
    <source>
        <strain evidence="2">IMI 355091</strain>
    </source>
</reference>
<dbReference type="OrthoDB" id="3781946at2759"/>
<protein>
    <submittedName>
        <fullName evidence="2">Uncharacterized protein</fullName>
    </submittedName>
</protein>